<protein>
    <submittedName>
        <fullName evidence="1">YIF1A isoform 6</fullName>
    </submittedName>
</protein>
<gene>
    <name evidence="1" type="ORF">CK820_G0033889</name>
</gene>
<evidence type="ECO:0000313" key="1">
    <source>
        <dbReference type="EMBL" id="PNI93611.1"/>
    </source>
</evidence>
<dbReference type="Proteomes" id="UP000236370">
    <property type="component" value="Unassembled WGS sequence"/>
</dbReference>
<reference evidence="1 2" key="1">
    <citation type="submission" date="2017-12" db="EMBL/GenBank/DDBJ databases">
        <title>High-resolution comparative analysis of great ape genomes.</title>
        <authorList>
            <person name="Pollen A."/>
            <person name="Hastie A."/>
            <person name="Hormozdiari F."/>
            <person name="Dougherty M."/>
            <person name="Liu R."/>
            <person name="Chaisson M."/>
            <person name="Hoppe E."/>
            <person name="Hill C."/>
            <person name="Pang A."/>
            <person name="Hillier L."/>
            <person name="Baker C."/>
            <person name="Armstrong J."/>
            <person name="Shendure J."/>
            <person name="Paten B."/>
            <person name="Wilson R."/>
            <person name="Chao H."/>
            <person name="Schneider V."/>
            <person name="Ventura M."/>
            <person name="Kronenberg Z."/>
            <person name="Murali S."/>
            <person name="Gordon D."/>
            <person name="Cantsilieris S."/>
            <person name="Munson K."/>
            <person name="Nelson B."/>
            <person name="Raja A."/>
            <person name="Underwood J."/>
            <person name="Diekhans M."/>
            <person name="Fiddes I."/>
            <person name="Haussler D."/>
            <person name="Eichler E."/>
        </authorList>
    </citation>
    <scope>NUCLEOTIDE SEQUENCE [LARGE SCALE GENOMIC DNA]</scope>
    <source>
        <strain evidence="1">Yerkes chimp pedigree #C0471</strain>
    </source>
</reference>
<dbReference type="AlphaFoldDB" id="A0A2J8QBG4"/>
<dbReference type="EMBL" id="NBAG03000050">
    <property type="protein sequence ID" value="PNI93611.1"/>
    <property type="molecule type" value="Genomic_DNA"/>
</dbReference>
<proteinExistence type="predicted"/>
<name>A0A2J8QBG4_PANTR</name>
<accession>A0A2J8QBG4</accession>
<organism evidence="1 2">
    <name type="scientific">Pan troglodytes</name>
    <name type="common">Chimpanzee</name>
    <dbReference type="NCBI Taxonomy" id="9598"/>
    <lineage>
        <taxon>Eukaryota</taxon>
        <taxon>Metazoa</taxon>
        <taxon>Chordata</taxon>
        <taxon>Craniata</taxon>
        <taxon>Vertebrata</taxon>
        <taxon>Euteleostomi</taxon>
        <taxon>Mammalia</taxon>
        <taxon>Eutheria</taxon>
        <taxon>Euarchontoglires</taxon>
        <taxon>Primates</taxon>
        <taxon>Haplorrhini</taxon>
        <taxon>Catarrhini</taxon>
        <taxon>Hominidae</taxon>
        <taxon>Pan</taxon>
    </lineage>
</organism>
<sequence length="53" mass="5593">MAYHSGYGAHAAPFCVCEQTQVFFCCGHSLRGQEARAAGLPLHTPELGSAVQS</sequence>
<comment type="caution">
    <text evidence="1">The sequence shown here is derived from an EMBL/GenBank/DDBJ whole genome shotgun (WGS) entry which is preliminary data.</text>
</comment>
<evidence type="ECO:0000313" key="2">
    <source>
        <dbReference type="Proteomes" id="UP000236370"/>
    </source>
</evidence>